<dbReference type="InterPro" id="IPR002881">
    <property type="entry name" value="DUF58"/>
</dbReference>
<evidence type="ECO:0000256" key="1">
    <source>
        <dbReference type="SAM" id="Phobius"/>
    </source>
</evidence>
<reference evidence="3 4" key="1">
    <citation type="submission" date="2018-11" db="EMBL/GenBank/DDBJ databases">
        <title>Complete genome sequencing of the Actinobacteria Serinibacter sp. K3-2.</title>
        <authorList>
            <person name="Rakitin A.L."/>
            <person name="Beletsky A.V."/>
            <person name="Mardanov A.V."/>
            <person name="Ravin N.V."/>
            <person name="Gromova A.S."/>
            <person name="Filippova S.N."/>
            <person name="Gal'Chenko V.F."/>
        </authorList>
    </citation>
    <scope>NUCLEOTIDE SEQUENCE [LARGE SCALE GENOMIC DNA]</scope>
    <source>
        <strain evidence="3 4">K3-2</strain>
    </source>
</reference>
<evidence type="ECO:0000259" key="2">
    <source>
        <dbReference type="Pfam" id="PF01882"/>
    </source>
</evidence>
<keyword evidence="4" id="KW-1185">Reference proteome</keyword>
<feature type="transmembrane region" description="Helical" evidence="1">
    <location>
        <begin position="40"/>
        <end position="64"/>
    </location>
</feature>
<gene>
    <name evidence="3" type="ORF">SERN_1821</name>
</gene>
<sequence length="397" mass="41278">MPSISPDRWGSPRLTARGTTAATLGALLLLGGLWARYPSLVALGAGLVVLVFASVVGVLVAVPVRVERRTSRTRVTRLADCTAEITVTNLSSWASIQLEGFDRVGADLRPVALPRLAPGTSGIGTEVIPTAHRGRVRFGPLVLRRSGVARLAVRTSEHGEAASVLVEPRVLDAISLAPGLRRGHTGAQERIEHGGTDLVGLREYIAGDDLRRLHWATSARRGQLMVRQDADPALPHLTVLLDDRLASYAAPADLEEAVDVAASLLATAAATESPGRLLTIAGDLELENPPSRVADGGSDLAPDVREALALLVGRDDDAGHPGAPSATVDGPDVLVVLTGVRADLGALLLEAAAAPAAVIAVVDPDPVALVSAVQGVTLLRGPRAEDLVHGWRSAVAR</sequence>
<dbReference type="PANTHER" id="PTHR34351:SF1">
    <property type="entry name" value="SLR1927 PROTEIN"/>
    <property type="match status" value="1"/>
</dbReference>
<feature type="transmembrane region" description="Helical" evidence="1">
    <location>
        <begin position="14"/>
        <end position="34"/>
    </location>
</feature>
<name>A0A4Z1DZC4_9MICO</name>
<feature type="domain" description="DUF58" evidence="2">
    <location>
        <begin position="201"/>
        <end position="289"/>
    </location>
</feature>
<evidence type="ECO:0000313" key="4">
    <source>
        <dbReference type="Proteomes" id="UP000297318"/>
    </source>
</evidence>
<keyword evidence="1" id="KW-1133">Transmembrane helix</keyword>
<dbReference type="Pfam" id="PF01882">
    <property type="entry name" value="DUF58"/>
    <property type="match status" value="1"/>
</dbReference>
<comment type="caution">
    <text evidence="3">The sequence shown here is derived from an EMBL/GenBank/DDBJ whole genome shotgun (WGS) entry which is preliminary data.</text>
</comment>
<dbReference type="RefSeq" id="WP_135849861.1">
    <property type="nucleotide sequence ID" value="NZ_RHPJ01000003.1"/>
</dbReference>
<dbReference type="PANTHER" id="PTHR34351">
    <property type="entry name" value="SLR1927 PROTEIN-RELATED"/>
    <property type="match status" value="1"/>
</dbReference>
<keyword evidence="1" id="KW-0472">Membrane</keyword>
<protein>
    <recommendedName>
        <fullName evidence="2">DUF58 domain-containing protein</fullName>
    </recommendedName>
</protein>
<keyword evidence="1" id="KW-0812">Transmembrane</keyword>
<dbReference type="AlphaFoldDB" id="A0A4Z1DZC4"/>
<organism evidence="3 4">
    <name type="scientific">Serinibacter arcticus</name>
    <dbReference type="NCBI Taxonomy" id="1655435"/>
    <lineage>
        <taxon>Bacteria</taxon>
        <taxon>Bacillati</taxon>
        <taxon>Actinomycetota</taxon>
        <taxon>Actinomycetes</taxon>
        <taxon>Micrococcales</taxon>
        <taxon>Beutenbergiaceae</taxon>
        <taxon>Serinibacter</taxon>
    </lineage>
</organism>
<dbReference type="OrthoDB" id="9812729at2"/>
<dbReference type="EMBL" id="RHPJ01000003">
    <property type="protein sequence ID" value="TGO04228.1"/>
    <property type="molecule type" value="Genomic_DNA"/>
</dbReference>
<accession>A0A4Z1DZC4</accession>
<dbReference type="Proteomes" id="UP000297318">
    <property type="component" value="Unassembled WGS sequence"/>
</dbReference>
<evidence type="ECO:0000313" key="3">
    <source>
        <dbReference type="EMBL" id="TGO04228.1"/>
    </source>
</evidence>
<proteinExistence type="predicted"/>